<feature type="transmembrane region" description="Helical" evidence="6">
    <location>
        <begin position="27"/>
        <end position="48"/>
    </location>
</feature>
<evidence type="ECO:0000256" key="1">
    <source>
        <dbReference type="ARBA" id="ARBA00004651"/>
    </source>
</evidence>
<evidence type="ECO:0000313" key="8">
    <source>
        <dbReference type="EMBL" id="XBS20151.1"/>
    </source>
</evidence>
<evidence type="ECO:0000256" key="3">
    <source>
        <dbReference type="ARBA" id="ARBA00022692"/>
    </source>
</evidence>
<comment type="subcellular location">
    <subcellularLocation>
        <location evidence="1">Cell membrane</location>
        <topology evidence="1">Multi-pass membrane protein</topology>
    </subcellularLocation>
</comment>
<dbReference type="EMBL" id="CP157743">
    <property type="protein sequence ID" value="XBS20151.1"/>
    <property type="molecule type" value="Genomic_DNA"/>
</dbReference>
<dbReference type="KEGG" id="mech:Q9L42_017615"/>
<dbReference type="RefSeq" id="WP_305907115.1">
    <property type="nucleotide sequence ID" value="NZ_CP157743.1"/>
</dbReference>
<dbReference type="Pfam" id="PF00482">
    <property type="entry name" value="T2SSF"/>
    <property type="match status" value="1"/>
</dbReference>
<evidence type="ECO:0000256" key="6">
    <source>
        <dbReference type="SAM" id="Phobius"/>
    </source>
</evidence>
<organism evidence="8 9">
    <name type="scientific">Methylomarinum roseum</name>
    <dbReference type="NCBI Taxonomy" id="3067653"/>
    <lineage>
        <taxon>Bacteria</taxon>
        <taxon>Pseudomonadati</taxon>
        <taxon>Pseudomonadota</taxon>
        <taxon>Gammaproteobacteria</taxon>
        <taxon>Methylococcales</taxon>
        <taxon>Methylococcaceae</taxon>
        <taxon>Methylomarinum</taxon>
    </lineage>
</organism>
<feature type="transmembrane region" description="Helical" evidence="6">
    <location>
        <begin position="294"/>
        <end position="318"/>
    </location>
</feature>
<keyword evidence="4 6" id="KW-1133">Transmembrane helix</keyword>
<keyword evidence="3 6" id="KW-0812">Transmembrane</keyword>
<feature type="transmembrane region" description="Helical" evidence="6">
    <location>
        <begin position="143"/>
        <end position="163"/>
    </location>
</feature>
<dbReference type="Proteomes" id="UP001225378">
    <property type="component" value="Chromosome"/>
</dbReference>
<keyword evidence="5 6" id="KW-0472">Membrane</keyword>
<dbReference type="InterPro" id="IPR018076">
    <property type="entry name" value="T2SS_GspF_dom"/>
</dbReference>
<dbReference type="PANTHER" id="PTHR35007:SF2">
    <property type="entry name" value="PILUS ASSEMBLE PROTEIN"/>
    <property type="match status" value="1"/>
</dbReference>
<gene>
    <name evidence="8" type="ORF">Q9L42_017615</name>
</gene>
<evidence type="ECO:0000256" key="4">
    <source>
        <dbReference type="ARBA" id="ARBA00022989"/>
    </source>
</evidence>
<evidence type="ECO:0000256" key="2">
    <source>
        <dbReference type="ARBA" id="ARBA00022475"/>
    </source>
</evidence>
<accession>A0AAU7NU67</accession>
<keyword evidence="2" id="KW-1003">Cell membrane</keyword>
<evidence type="ECO:0000256" key="5">
    <source>
        <dbReference type="ARBA" id="ARBA00023136"/>
    </source>
</evidence>
<protein>
    <submittedName>
        <fullName evidence="8">Type II secretion system F family protein</fullName>
    </submittedName>
</protein>
<name>A0AAU7NU67_9GAMM</name>
<proteinExistence type="predicted"/>
<feature type="domain" description="Type II secretion system protein GspF" evidence="7">
    <location>
        <begin position="182"/>
        <end position="310"/>
    </location>
</feature>
<dbReference type="GO" id="GO:0005886">
    <property type="term" value="C:plasma membrane"/>
    <property type="evidence" value="ECO:0007669"/>
    <property type="project" value="UniProtKB-SubCell"/>
</dbReference>
<reference evidence="8 9" key="1">
    <citation type="journal article" date="2024" name="Microbiology">
        <title>Methylomarinum rosea sp. nov., a novel halophilic methanotrophic bacterium from the hypersaline Lake Elton.</title>
        <authorList>
            <person name="Suleimanov R.Z."/>
            <person name="Oshkin I.Y."/>
            <person name="Danilova O.V."/>
            <person name="Suzina N.E."/>
            <person name="Dedysh S.N."/>
        </authorList>
    </citation>
    <scope>NUCLEOTIDE SEQUENCE [LARGE SCALE GENOMIC DNA]</scope>
    <source>
        <strain evidence="8 9">Ch1-1</strain>
    </source>
</reference>
<feature type="transmembrane region" description="Helical" evidence="6">
    <location>
        <begin position="115"/>
        <end position="137"/>
    </location>
</feature>
<dbReference type="AlphaFoldDB" id="A0AAU7NU67"/>
<evidence type="ECO:0000313" key="9">
    <source>
        <dbReference type="Proteomes" id="UP001225378"/>
    </source>
</evidence>
<dbReference type="PANTHER" id="PTHR35007">
    <property type="entry name" value="INTEGRAL MEMBRANE PROTEIN-RELATED"/>
    <property type="match status" value="1"/>
</dbReference>
<evidence type="ECO:0000259" key="7">
    <source>
        <dbReference type="Pfam" id="PF00482"/>
    </source>
</evidence>
<keyword evidence="9" id="KW-1185">Reference proteome</keyword>
<sequence length="323" mass="36064">MGQITQFFEQLTQFIIGVTGDPVIGRYVVIGLFALSVFALVLAFYFLIFGMYNPVRTRLHAVTGTQQEGHFFRNTTEQLGGYFVIRDRAGEKMSYDRERLLHAGYHKKNSLSHYYGVKILLTLFLPVLVFVVCSFFPKIQGNVLLMMVAAGFMLGFIGPSFYLDNKVNARQRIIRNSFPDVVDQLIVCTEAGLGLDAGLQRVARDSALSNEEMGYELGLVNAELRAGVDRERALRNLVSRTGVEDIRGLVSALSQSMRFGTSIGDTLRVFADELRDKRMQKAEEEAAKLAVKMLFPLAFCFFPGIFIVILGPAVISIYKALGI</sequence>